<dbReference type="VEuPathDB" id="AmoebaDB:ACA1_225910"/>
<dbReference type="OrthoDB" id="26525at2759"/>
<protein>
    <recommendedName>
        <fullName evidence="4">EF hand domain containing protein</fullName>
    </recommendedName>
</protein>
<evidence type="ECO:0000256" key="1">
    <source>
        <dbReference type="SAM" id="Coils"/>
    </source>
</evidence>
<dbReference type="Proteomes" id="UP000011083">
    <property type="component" value="Unassembled WGS sequence"/>
</dbReference>
<organism evidence="2 3">
    <name type="scientific">Acanthamoeba castellanii (strain ATCC 30010 / Neff)</name>
    <dbReference type="NCBI Taxonomy" id="1257118"/>
    <lineage>
        <taxon>Eukaryota</taxon>
        <taxon>Amoebozoa</taxon>
        <taxon>Discosea</taxon>
        <taxon>Longamoebia</taxon>
        <taxon>Centramoebida</taxon>
        <taxon>Acanthamoebidae</taxon>
        <taxon>Acanthamoeba</taxon>
    </lineage>
</organism>
<reference evidence="2 3" key="1">
    <citation type="journal article" date="2013" name="Genome Biol.">
        <title>Genome of Acanthamoeba castellanii highlights extensive lateral gene transfer and early evolution of tyrosine kinase signaling.</title>
        <authorList>
            <person name="Clarke M."/>
            <person name="Lohan A.J."/>
            <person name="Liu B."/>
            <person name="Lagkouvardos I."/>
            <person name="Roy S."/>
            <person name="Zafar N."/>
            <person name="Bertelli C."/>
            <person name="Schilde C."/>
            <person name="Kianianmomeni A."/>
            <person name="Burglin T.R."/>
            <person name="Frech C."/>
            <person name="Turcotte B."/>
            <person name="Kopec K.O."/>
            <person name="Synnott J.M."/>
            <person name="Choo C."/>
            <person name="Paponov I."/>
            <person name="Finkler A."/>
            <person name="Soon Heng Tan C."/>
            <person name="Hutchins A.P."/>
            <person name="Weinmeier T."/>
            <person name="Rattei T."/>
            <person name="Chu J.S."/>
            <person name="Gimenez G."/>
            <person name="Irimia M."/>
            <person name="Rigden D.J."/>
            <person name="Fitzpatrick D.A."/>
            <person name="Lorenzo-Morales J."/>
            <person name="Bateman A."/>
            <person name="Chiu C.H."/>
            <person name="Tang P."/>
            <person name="Hegemann P."/>
            <person name="Fromm H."/>
            <person name="Raoult D."/>
            <person name="Greub G."/>
            <person name="Miranda-Saavedra D."/>
            <person name="Chen N."/>
            <person name="Nash P."/>
            <person name="Ginger M.L."/>
            <person name="Horn M."/>
            <person name="Schaap P."/>
            <person name="Caler L."/>
            <person name="Loftus B."/>
        </authorList>
    </citation>
    <scope>NUCLEOTIDE SEQUENCE [LARGE SCALE GENOMIC DNA]</scope>
    <source>
        <strain evidence="2 3">Neff</strain>
    </source>
</reference>
<dbReference type="EMBL" id="KB007901">
    <property type="protein sequence ID" value="ELR21526.1"/>
    <property type="molecule type" value="Genomic_DNA"/>
</dbReference>
<keyword evidence="3" id="KW-1185">Reference proteome</keyword>
<dbReference type="KEGG" id="acan:ACA1_225910"/>
<gene>
    <name evidence="2" type="ORF">ACA1_225910</name>
</gene>
<feature type="coiled-coil region" evidence="1">
    <location>
        <begin position="146"/>
        <end position="187"/>
    </location>
</feature>
<proteinExistence type="predicted"/>
<dbReference type="RefSeq" id="XP_004346471.1">
    <property type="nucleotide sequence ID" value="XM_004346421.1"/>
</dbReference>
<name>L8HAT8_ACACF</name>
<sequence>MASVESRLKLVEQVEFKGAFTDDEFASYRNLFLKYDANKTLALELFELHQMYEDMGETKTNLQLRQLIRDANPDTSSADGIDYKAFLTVLLKDKKGQTRSALGGLFVQLLKPVEAKQHTSAIGKFANVFEQQAAQQTNDTISEQNIKMQRDARREQENRKREALAKLKAEEEEKARLEAERKARVQAGLAKLKANINASS</sequence>
<keyword evidence="1" id="KW-0175">Coiled coil</keyword>
<accession>L8HAT8</accession>
<evidence type="ECO:0008006" key="4">
    <source>
        <dbReference type="Google" id="ProtNLM"/>
    </source>
</evidence>
<dbReference type="InterPro" id="IPR011992">
    <property type="entry name" value="EF-hand-dom_pair"/>
</dbReference>
<dbReference type="SUPFAM" id="SSF47473">
    <property type="entry name" value="EF-hand"/>
    <property type="match status" value="1"/>
</dbReference>
<dbReference type="AlphaFoldDB" id="L8HAT8"/>
<evidence type="ECO:0000313" key="2">
    <source>
        <dbReference type="EMBL" id="ELR21526.1"/>
    </source>
</evidence>
<dbReference type="GeneID" id="14922423"/>
<dbReference type="Gene3D" id="1.10.238.10">
    <property type="entry name" value="EF-hand"/>
    <property type="match status" value="1"/>
</dbReference>
<evidence type="ECO:0000313" key="3">
    <source>
        <dbReference type="Proteomes" id="UP000011083"/>
    </source>
</evidence>